<feature type="compositionally biased region" description="Pro residues" evidence="6">
    <location>
        <begin position="262"/>
        <end position="271"/>
    </location>
</feature>
<feature type="domain" description="OmpR/PhoB-type" evidence="7">
    <location>
        <begin position="1"/>
        <end position="101"/>
    </location>
</feature>
<dbReference type="CDD" id="cd15831">
    <property type="entry name" value="BTAD"/>
    <property type="match status" value="1"/>
</dbReference>
<reference evidence="8 9" key="1">
    <citation type="submission" date="2021-01" db="EMBL/GenBank/DDBJ databases">
        <title>Whole genome shotgun sequence of Catellatospora citrea NBRC 14495.</title>
        <authorList>
            <person name="Komaki H."/>
            <person name="Tamura T."/>
        </authorList>
    </citation>
    <scope>NUCLEOTIDE SEQUENCE [LARGE SCALE GENOMIC DNA]</scope>
    <source>
        <strain evidence="8 9">NBRC 14495</strain>
    </source>
</reference>
<dbReference type="GO" id="GO:0003677">
    <property type="term" value="F:DNA binding"/>
    <property type="evidence" value="ECO:0007669"/>
    <property type="project" value="UniProtKB-UniRule"/>
</dbReference>
<dbReference type="InterPro" id="IPR051677">
    <property type="entry name" value="AfsR-DnrI-RedD_regulator"/>
</dbReference>
<dbReference type="Pfam" id="PF13424">
    <property type="entry name" value="TPR_12"/>
    <property type="match status" value="3"/>
</dbReference>
<accession>A0A8J3KGM3</accession>
<dbReference type="InterPro" id="IPR005158">
    <property type="entry name" value="BTAD"/>
</dbReference>
<dbReference type="GO" id="GO:0006355">
    <property type="term" value="P:regulation of DNA-templated transcription"/>
    <property type="evidence" value="ECO:0007669"/>
    <property type="project" value="InterPro"/>
</dbReference>
<keyword evidence="2" id="KW-0805">Transcription regulation</keyword>
<dbReference type="SUPFAM" id="SSF46894">
    <property type="entry name" value="C-terminal effector domain of the bipartite response regulators"/>
    <property type="match status" value="1"/>
</dbReference>
<evidence type="ECO:0000256" key="2">
    <source>
        <dbReference type="ARBA" id="ARBA00023015"/>
    </source>
</evidence>
<dbReference type="Gene3D" id="1.10.10.10">
    <property type="entry name" value="Winged helix-like DNA-binding domain superfamily/Winged helix DNA-binding domain"/>
    <property type="match status" value="1"/>
</dbReference>
<dbReference type="EMBL" id="BONH01000028">
    <property type="protein sequence ID" value="GIG00335.1"/>
    <property type="molecule type" value="Genomic_DNA"/>
</dbReference>
<dbReference type="InterPro" id="IPR019734">
    <property type="entry name" value="TPR_rpt"/>
</dbReference>
<evidence type="ECO:0000313" key="9">
    <source>
        <dbReference type="Proteomes" id="UP000659904"/>
    </source>
</evidence>
<dbReference type="PROSITE" id="PS51755">
    <property type="entry name" value="OMPR_PHOB"/>
    <property type="match status" value="1"/>
</dbReference>
<sequence>MVISAEAAAAVSIRLLGAVEVRVADRLIPLSGRQRALLAVLALNAGRVVPAHRLADAIWGEPLPPSHAARIRVLVSELRKAFSAAGGDLVITRPPGYLLHTAAGQLDLQTFVDTLAVARAAAGRGDHEAALARYDEALALWQGSALDGVTGLFLEAEAARLGELRLLALEDRTSVMLTLGRGAELIAELGGLVAEHPLREGPHGQLMLALYHSGRRGEALGLYRTLRDRLATELGLEPAPDLQKLHHQLLTGDPALDAAPAAPMPPAPATPPARQLPARSGLFVGRHAELAQLEAWSTGPHRLMLVAGAAGAGKTTLAVHWAHQAAARFPDGQLYCDLKGFQPGTPMPPSEALPRLLRALGVAGDDIPADLDEQVARYRSVLAGQRLLLILDDAADVGQIRPLLPGSPGCLTIATSRNRLSGLVAMDGAQRLTLGVLAPAESLELLGRTAGRELVAADGAAAAEMTDLCGHLPLALRIAGARLADYPRRGLRWYLDDLAGDRISGLQIADDPQASVRAAFASSYAALPAPAQRMFRLLAAAPTTAGAAVGAAAAVAAVDPDEAARLLDTLAAAHLLIDLAPGRYGVHDLIRQYGAELAAAAPGERIDALRRLLDFYHRSVVAATAHVATTATRLPPRAAEPTVRPMAFAQAAGANEWLRAETDNLTAAVDQAAASGLPEQAWYLADALVPVLRQRVSPPEWLSVVESGMAAARAAGDPLGMAAMRCATAYRWLLNGDHGRAAEQYRLAGDGYRTAGYRPGEASALSGLAVAMNRAGRPSEAARVLSASVLIHRAVGDRAGEAHDLANRGSARRELGDFTGAVRDLDLALPVLREVGNRMGESVALSNLGEVRHQQGRFGEAAALLGRAMAVDRELGAARREAERRYYLGLVHRDAGRLEEAEQELATALDVAVRLGERHLEVLTLCGLAVLHVRAGRTGRADECADRAAAIAGDTGDRYTRYLVAVTRAGAYAGRQRYRQAYESAALALELLDGSASPLYTARADYHLAEACCGLGDVSGGRVHAERALAVQRTAGQWPAVALTLTVLGRLHQHDGDTEAARVCLDEALELADVIGMPERRNIQAASATLDAGPVMAQKL</sequence>
<dbReference type="SUPFAM" id="SSF52540">
    <property type="entry name" value="P-loop containing nucleoside triphosphate hydrolases"/>
    <property type="match status" value="1"/>
</dbReference>
<dbReference type="GO" id="GO:0043531">
    <property type="term" value="F:ADP binding"/>
    <property type="evidence" value="ECO:0007669"/>
    <property type="project" value="InterPro"/>
</dbReference>
<keyword evidence="4" id="KW-0804">Transcription</keyword>
<dbReference type="Pfam" id="PF00486">
    <property type="entry name" value="Trans_reg_C"/>
    <property type="match status" value="1"/>
</dbReference>
<protein>
    <submittedName>
        <fullName evidence="8">SARP family transcriptional regulator</fullName>
    </submittedName>
</protein>
<dbReference type="InterPro" id="IPR036388">
    <property type="entry name" value="WH-like_DNA-bd_sf"/>
</dbReference>
<evidence type="ECO:0000259" key="7">
    <source>
        <dbReference type="PROSITE" id="PS51755"/>
    </source>
</evidence>
<dbReference type="InterPro" id="IPR001867">
    <property type="entry name" value="OmpR/PhoB-type_DNA-bd"/>
</dbReference>
<dbReference type="PANTHER" id="PTHR35807">
    <property type="entry name" value="TRANSCRIPTIONAL REGULATOR REDD-RELATED"/>
    <property type="match status" value="1"/>
</dbReference>
<evidence type="ECO:0000256" key="1">
    <source>
        <dbReference type="ARBA" id="ARBA00005820"/>
    </source>
</evidence>
<comment type="caution">
    <text evidence="8">The sequence shown here is derived from an EMBL/GenBank/DDBJ whole genome shotgun (WGS) entry which is preliminary data.</text>
</comment>
<evidence type="ECO:0000256" key="6">
    <source>
        <dbReference type="SAM" id="MobiDB-lite"/>
    </source>
</evidence>
<dbReference type="Proteomes" id="UP000659904">
    <property type="component" value="Unassembled WGS sequence"/>
</dbReference>
<dbReference type="Gene3D" id="1.25.40.10">
    <property type="entry name" value="Tetratricopeptide repeat domain"/>
    <property type="match status" value="3"/>
</dbReference>
<dbReference type="SMART" id="SM00862">
    <property type="entry name" value="Trans_reg_C"/>
    <property type="match status" value="1"/>
</dbReference>
<evidence type="ECO:0000313" key="8">
    <source>
        <dbReference type="EMBL" id="GIG00335.1"/>
    </source>
</evidence>
<dbReference type="GO" id="GO:0000160">
    <property type="term" value="P:phosphorelay signal transduction system"/>
    <property type="evidence" value="ECO:0007669"/>
    <property type="project" value="InterPro"/>
</dbReference>
<dbReference type="InterPro" id="IPR016032">
    <property type="entry name" value="Sig_transdc_resp-reg_C-effctor"/>
</dbReference>
<dbReference type="SMART" id="SM00028">
    <property type="entry name" value="TPR"/>
    <property type="match status" value="7"/>
</dbReference>
<dbReference type="PANTHER" id="PTHR35807:SF1">
    <property type="entry name" value="TRANSCRIPTIONAL REGULATOR REDD"/>
    <property type="match status" value="1"/>
</dbReference>
<dbReference type="InterPro" id="IPR027417">
    <property type="entry name" value="P-loop_NTPase"/>
</dbReference>
<proteinExistence type="inferred from homology"/>
<dbReference type="SMART" id="SM01043">
    <property type="entry name" value="BTAD"/>
    <property type="match status" value="1"/>
</dbReference>
<feature type="DNA-binding region" description="OmpR/PhoB-type" evidence="5">
    <location>
        <begin position="1"/>
        <end position="101"/>
    </location>
</feature>
<name>A0A8J3KGM3_9ACTN</name>
<dbReference type="InterPro" id="IPR011990">
    <property type="entry name" value="TPR-like_helical_dom_sf"/>
</dbReference>
<gene>
    <name evidence="8" type="ORF">Cci01nite_54280</name>
</gene>
<keyword evidence="9" id="KW-1185">Reference proteome</keyword>
<evidence type="ECO:0000256" key="5">
    <source>
        <dbReference type="PROSITE-ProRule" id="PRU01091"/>
    </source>
</evidence>
<keyword evidence="3 5" id="KW-0238">DNA-binding</keyword>
<organism evidence="8 9">
    <name type="scientific">Catellatospora citrea</name>
    <dbReference type="NCBI Taxonomy" id="53366"/>
    <lineage>
        <taxon>Bacteria</taxon>
        <taxon>Bacillati</taxon>
        <taxon>Actinomycetota</taxon>
        <taxon>Actinomycetes</taxon>
        <taxon>Micromonosporales</taxon>
        <taxon>Micromonosporaceae</taxon>
        <taxon>Catellatospora</taxon>
    </lineage>
</organism>
<feature type="region of interest" description="Disordered" evidence="6">
    <location>
        <begin position="255"/>
        <end position="274"/>
    </location>
</feature>
<dbReference type="Gene3D" id="3.40.50.300">
    <property type="entry name" value="P-loop containing nucleotide triphosphate hydrolases"/>
    <property type="match status" value="1"/>
</dbReference>
<evidence type="ECO:0000256" key="4">
    <source>
        <dbReference type="ARBA" id="ARBA00023163"/>
    </source>
</evidence>
<dbReference type="SUPFAM" id="SSF48452">
    <property type="entry name" value="TPR-like"/>
    <property type="match status" value="4"/>
</dbReference>
<dbReference type="AlphaFoldDB" id="A0A8J3KGM3"/>
<evidence type="ECO:0000256" key="3">
    <source>
        <dbReference type="ARBA" id="ARBA00023125"/>
    </source>
</evidence>
<dbReference type="Pfam" id="PF03704">
    <property type="entry name" value="BTAD"/>
    <property type="match status" value="1"/>
</dbReference>
<dbReference type="RefSeq" id="WP_203832092.1">
    <property type="nucleotide sequence ID" value="NZ_BONH01000028.1"/>
</dbReference>
<comment type="similarity">
    <text evidence="1">Belongs to the AfsR/DnrI/RedD regulatory family.</text>
</comment>
<dbReference type="PRINTS" id="PR00364">
    <property type="entry name" value="DISEASERSIST"/>
</dbReference>